<name>X0YR05_9ZZZZ</name>
<dbReference type="EMBL" id="BARS01055824">
    <property type="protein sequence ID" value="GAG49297.1"/>
    <property type="molecule type" value="Genomic_DNA"/>
</dbReference>
<protein>
    <submittedName>
        <fullName evidence="1">Uncharacterized protein</fullName>
    </submittedName>
</protein>
<proteinExistence type="predicted"/>
<comment type="caution">
    <text evidence="1">The sequence shown here is derived from an EMBL/GenBank/DDBJ whole genome shotgun (WGS) entry which is preliminary data.</text>
</comment>
<reference evidence="1" key="1">
    <citation type="journal article" date="2014" name="Front. Microbiol.">
        <title>High frequency of phylogenetically diverse reductive dehalogenase-homologous genes in deep subseafloor sedimentary metagenomes.</title>
        <authorList>
            <person name="Kawai M."/>
            <person name="Futagami T."/>
            <person name="Toyoda A."/>
            <person name="Takaki Y."/>
            <person name="Nishi S."/>
            <person name="Hori S."/>
            <person name="Arai W."/>
            <person name="Tsubouchi T."/>
            <person name="Morono Y."/>
            <person name="Uchiyama I."/>
            <person name="Ito T."/>
            <person name="Fujiyama A."/>
            <person name="Inagaki F."/>
            <person name="Takami H."/>
        </authorList>
    </citation>
    <scope>NUCLEOTIDE SEQUENCE</scope>
    <source>
        <strain evidence="1">Expedition CK06-06</strain>
    </source>
</reference>
<accession>X0YR05</accession>
<dbReference type="AlphaFoldDB" id="X0YR05"/>
<sequence length="58" mass="6051">MLTGLLQGAHQGFGAGQPLERLLNIVTEAGADALIQSMLVARGKQDGLLDAQAVNQFC</sequence>
<gene>
    <name evidence="1" type="ORF">S01H1_82359</name>
</gene>
<organism evidence="1">
    <name type="scientific">marine sediment metagenome</name>
    <dbReference type="NCBI Taxonomy" id="412755"/>
    <lineage>
        <taxon>unclassified sequences</taxon>
        <taxon>metagenomes</taxon>
        <taxon>ecological metagenomes</taxon>
    </lineage>
</organism>
<evidence type="ECO:0000313" key="1">
    <source>
        <dbReference type="EMBL" id="GAG49297.1"/>
    </source>
</evidence>